<proteinExistence type="predicted"/>
<gene>
    <name evidence="1" type="ORF">QR685DRAFT_514594</name>
</gene>
<keyword evidence="2" id="KW-1185">Reference proteome</keyword>
<protein>
    <recommendedName>
        <fullName evidence="3">Questionable protein</fullName>
    </recommendedName>
</protein>
<evidence type="ECO:0000313" key="2">
    <source>
        <dbReference type="Proteomes" id="UP001451303"/>
    </source>
</evidence>
<organism evidence="1 2">
    <name type="scientific">Neurospora intermedia</name>
    <dbReference type="NCBI Taxonomy" id="5142"/>
    <lineage>
        <taxon>Eukaryota</taxon>
        <taxon>Fungi</taxon>
        <taxon>Dikarya</taxon>
        <taxon>Ascomycota</taxon>
        <taxon>Pezizomycotina</taxon>
        <taxon>Sordariomycetes</taxon>
        <taxon>Sordariomycetidae</taxon>
        <taxon>Sordariales</taxon>
        <taxon>Sordariaceae</taxon>
        <taxon>Neurospora</taxon>
    </lineage>
</organism>
<sequence>MSNGVLSFMLFTLSDYPSLIHGQGQTRITHPASKLGGSSRRHRGETTTKRIWAYVASWRAYDRGLDRACRLRGGRVSLEAKASCDT</sequence>
<evidence type="ECO:0000313" key="1">
    <source>
        <dbReference type="EMBL" id="KAL0476138.1"/>
    </source>
</evidence>
<dbReference type="EMBL" id="JAVLET010000001">
    <property type="protein sequence ID" value="KAL0476138.1"/>
    <property type="molecule type" value="Genomic_DNA"/>
</dbReference>
<accession>A0ABR3DTY6</accession>
<evidence type="ECO:0008006" key="3">
    <source>
        <dbReference type="Google" id="ProtNLM"/>
    </source>
</evidence>
<reference evidence="1 2" key="1">
    <citation type="submission" date="2023-09" db="EMBL/GenBank/DDBJ databases">
        <title>Multi-omics analysis of a traditional fermented food reveals byproduct-associated fungal strains for waste-to-food upcycling.</title>
        <authorList>
            <consortium name="Lawrence Berkeley National Laboratory"/>
            <person name="Rekdal V.M."/>
            <person name="Villalobos-Escobedo J.M."/>
            <person name="Rodriguez-Valeron N."/>
            <person name="Garcia M.O."/>
            <person name="Vasquez D.P."/>
            <person name="Damayanti I."/>
            <person name="Sorensen P.M."/>
            <person name="Baidoo E.E."/>
            <person name="De Carvalho A.C."/>
            <person name="Riley R."/>
            <person name="Lipzen A."/>
            <person name="He G."/>
            <person name="Yan M."/>
            <person name="Haridas S."/>
            <person name="Daum C."/>
            <person name="Yoshinaga Y."/>
            <person name="Ng V."/>
            <person name="Grigoriev I.V."/>
            <person name="Munk R."/>
            <person name="Nuraida L."/>
            <person name="Wijaya C.H."/>
            <person name="Morales P.-C."/>
            <person name="Keasling J.D."/>
        </authorList>
    </citation>
    <scope>NUCLEOTIDE SEQUENCE [LARGE SCALE GENOMIC DNA]</scope>
    <source>
        <strain evidence="1 2">FGSC 2613</strain>
    </source>
</reference>
<dbReference type="Proteomes" id="UP001451303">
    <property type="component" value="Unassembled WGS sequence"/>
</dbReference>
<comment type="caution">
    <text evidence="1">The sequence shown here is derived from an EMBL/GenBank/DDBJ whole genome shotgun (WGS) entry which is preliminary data.</text>
</comment>
<name>A0ABR3DTY6_NEUIN</name>